<evidence type="ECO:0000256" key="2">
    <source>
        <dbReference type="ARBA" id="ARBA00022741"/>
    </source>
</evidence>
<evidence type="ECO:0000256" key="1">
    <source>
        <dbReference type="ARBA" id="ARBA00005429"/>
    </source>
</evidence>
<organism evidence="7 8">
    <name type="scientific">Boletus reticuloceps</name>
    <dbReference type="NCBI Taxonomy" id="495285"/>
    <lineage>
        <taxon>Eukaryota</taxon>
        <taxon>Fungi</taxon>
        <taxon>Dikarya</taxon>
        <taxon>Basidiomycota</taxon>
        <taxon>Agaricomycotina</taxon>
        <taxon>Agaricomycetes</taxon>
        <taxon>Agaricomycetidae</taxon>
        <taxon>Boletales</taxon>
        <taxon>Boletineae</taxon>
        <taxon>Boletaceae</taxon>
        <taxon>Boletoideae</taxon>
        <taxon>Boletus</taxon>
    </lineage>
</organism>
<accession>A0A8I2YL61</accession>
<dbReference type="GO" id="GO:0005525">
    <property type="term" value="F:GTP binding"/>
    <property type="evidence" value="ECO:0007669"/>
    <property type="project" value="UniProtKB-KW"/>
</dbReference>
<comment type="caution">
    <text evidence="7">The sequence shown here is derived from an EMBL/GenBank/DDBJ whole genome shotgun (WGS) entry which is preliminary data.</text>
</comment>
<keyword evidence="2" id="KW-0547">Nucleotide-binding</keyword>
<evidence type="ECO:0000313" key="7">
    <source>
        <dbReference type="EMBL" id="KAG6373845.1"/>
    </source>
</evidence>
<dbReference type="OrthoDB" id="422720at2759"/>
<dbReference type="InterPro" id="IPR027417">
    <property type="entry name" value="P-loop_NTPase"/>
</dbReference>
<feature type="region of interest" description="Disordered" evidence="5">
    <location>
        <begin position="1"/>
        <end position="49"/>
    </location>
</feature>
<dbReference type="InterPro" id="IPR051515">
    <property type="entry name" value="IRG"/>
</dbReference>
<dbReference type="GO" id="GO:0016787">
    <property type="term" value="F:hydrolase activity"/>
    <property type="evidence" value="ECO:0007669"/>
    <property type="project" value="UniProtKB-KW"/>
</dbReference>
<reference evidence="7" key="1">
    <citation type="submission" date="2021-03" db="EMBL/GenBank/DDBJ databases">
        <title>Evolutionary innovations through gain and loss of genes in the ectomycorrhizal Boletales.</title>
        <authorList>
            <person name="Wu G."/>
            <person name="Miyauchi S."/>
            <person name="Morin E."/>
            <person name="Yang Z.-L."/>
            <person name="Xu J."/>
            <person name="Martin F.M."/>
        </authorList>
    </citation>
    <scope>NUCLEOTIDE SEQUENCE</scope>
    <source>
        <strain evidence="7">BR01</strain>
    </source>
</reference>
<keyword evidence="8" id="KW-1185">Reference proteome</keyword>
<dbReference type="EMBL" id="JAGFBS010000020">
    <property type="protein sequence ID" value="KAG6373845.1"/>
    <property type="molecule type" value="Genomic_DNA"/>
</dbReference>
<feature type="domain" description="IRG-type G" evidence="6">
    <location>
        <begin position="84"/>
        <end position="279"/>
    </location>
</feature>
<evidence type="ECO:0000256" key="5">
    <source>
        <dbReference type="SAM" id="MobiDB-lite"/>
    </source>
</evidence>
<dbReference type="PROSITE" id="PS51716">
    <property type="entry name" value="G_IRG"/>
    <property type="match status" value="1"/>
</dbReference>
<keyword evidence="4" id="KW-0342">GTP-binding</keyword>
<gene>
    <name evidence="7" type="ORF">JVT61DRAFT_5996</name>
</gene>
<dbReference type="PANTHER" id="PTHR32341:SF10">
    <property type="entry name" value="INTERFERON-INDUCIBLE GTPASE 5"/>
    <property type="match status" value="1"/>
</dbReference>
<proteinExistence type="inferred from homology"/>
<evidence type="ECO:0000259" key="6">
    <source>
        <dbReference type="PROSITE" id="PS51716"/>
    </source>
</evidence>
<evidence type="ECO:0000256" key="3">
    <source>
        <dbReference type="ARBA" id="ARBA00022801"/>
    </source>
</evidence>
<dbReference type="Proteomes" id="UP000683000">
    <property type="component" value="Unassembled WGS sequence"/>
</dbReference>
<dbReference type="InterPro" id="IPR007743">
    <property type="entry name" value="Immunity-related_GTPase-like"/>
</dbReference>
<dbReference type="GO" id="GO:0016020">
    <property type="term" value="C:membrane"/>
    <property type="evidence" value="ECO:0007669"/>
    <property type="project" value="InterPro"/>
</dbReference>
<dbReference type="AlphaFoldDB" id="A0A8I2YL61"/>
<dbReference type="PANTHER" id="PTHR32341">
    <property type="entry name" value="INTERFERON-INDUCIBLE GTPASE"/>
    <property type="match status" value="1"/>
</dbReference>
<keyword evidence="3" id="KW-0378">Hydrolase</keyword>
<feature type="compositionally biased region" description="Basic residues" evidence="5">
    <location>
        <begin position="1"/>
        <end position="13"/>
    </location>
</feature>
<name>A0A8I2YL61_9AGAM</name>
<dbReference type="Gene3D" id="3.40.50.300">
    <property type="entry name" value="P-loop containing nucleotide triphosphate hydrolases"/>
    <property type="match status" value="1"/>
</dbReference>
<evidence type="ECO:0000313" key="8">
    <source>
        <dbReference type="Proteomes" id="UP000683000"/>
    </source>
</evidence>
<dbReference type="SUPFAM" id="SSF52540">
    <property type="entry name" value="P-loop containing nucleoside triphosphate hydrolases"/>
    <property type="match status" value="1"/>
</dbReference>
<comment type="similarity">
    <text evidence="1">Belongs to the TRAFAC class dynamin-like GTPase superfamily. IRG family.</text>
</comment>
<dbReference type="Pfam" id="PF05049">
    <property type="entry name" value="IIGP"/>
    <property type="match status" value="1"/>
</dbReference>
<protein>
    <submittedName>
        <fullName evidence="7">Interferon-inducible GTPase-domain-containing protein</fullName>
    </submittedName>
</protein>
<sequence length="279" mass="31563">MRPRGKLRLLPGKKKNDVGGPGRKRSGGSERKRPPLKKQLAGRPAPREEQEAVEKQFREGIQSVVMPTAAELKAAKEKIQYNDGVFHFAVAGVAGSGKSSLINALCGMSNQDPNAAPTGIVETTLEVGRYTNPSHADQFAWYDVPGSGTLKISDWQYFDSQGLYVFDCVIVLFNNRFTMTDQAILTNCRRYRIPTFIVRSKADQHIRNLMKEMGYDSDDEEETKERMYKAAREQFIAEMHRSVKENLQEAQLPDQLSLHCLSQERTGDCSRQDPKRDHR</sequence>
<dbReference type="InterPro" id="IPR030385">
    <property type="entry name" value="G_IRG_dom"/>
</dbReference>
<evidence type="ECO:0000256" key="4">
    <source>
        <dbReference type="ARBA" id="ARBA00023134"/>
    </source>
</evidence>